<dbReference type="EMBL" id="LDEV01000041">
    <property type="protein sequence ID" value="KLJ13760.1"/>
    <property type="molecule type" value="Genomic_DNA"/>
</dbReference>
<feature type="region of interest" description="Disordered" evidence="1">
    <location>
        <begin position="37"/>
        <end position="138"/>
    </location>
</feature>
<feature type="compositionally biased region" description="Polar residues" evidence="1">
    <location>
        <begin position="61"/>
        <end position="83"/>
    </location>
</feature>
<feature type="compositionally biased region" description="Basic and acidic residues" evidence="1">
    <location>
        <begin position="91"/>
        <end position="101"/>
    </location>
</feature>
<feature type="compositionally biased region" description="Basic and acidic residues" evidence="1">
    <location>
        <begin position="226"/>
        <end position="237"/>
    </location>
</feature>
<keyword evidence="3" id="KW-1185">Reference proteome</keyword>
<accession>A0A0H1BQZ3</accession>
<evidence type="ECO:0000256" key="1">
    <source>
        <dbReference type="SAM" id="MobiDB-lite"/>
    </source>
</evidence>
<proteinExistence type="predicted"/>
<feature type="region of interest" description="Disordered" evidence="1">
    <location>
        <begin position="212"/>
        <end position="254"/>
    </location>
</feature>
<dbReference type="Proteomes" id="UP000053573">
    <property type="component" value="Unassembled WGS sequence"/>
</dbReference>
<reference evidence="3" key="1">
    <citation type="journal article" date="2015" name="PLoS Genet.">
        <title>The dynamic genome and transcriptome of the human fungal pathogen Blastomyces and close relative Emmonsia.</title>
        <authorList>
            <person name="Munoz J.F."/>
            <person name="Gauthier G.M."/>
            <person name="Desjardins C.A."/>
            <person name="Gallo J.E."/>
            <person name="Holder J."/>
            <person name="Sullivan T.D."/>
            <person name="Marty A.J."/>
            <person name="Carmen J.C."/>
            <person name="Chen Z."/>
            <person name="Ding L."/>
            <person name="Gujja S."/>
            <person name="Magrini V."/>
            <person name="Misas E."/>
            <person name="Mitreva M."/>
            <person name="Priest M."/>
            <person name="Saif S."/>
            <person name="Whiston E.A."/>
            <person name="Young S."/>
            <person name="Zeng Q."/>
            <person name="Goldman W.E."/>
            <person name="Mardis E.R."/>
            <person name="Taylor J.W."/>
            <person name="McEwen J.G."/>
            <person name="Clay O.K."/>
            <person name="Klein B.S."/>
            <person name="Cuomo C.A."/>
        </authorList>
    </citation>
    <scope>NUCLEOTIDE SEQUENCE [LARGE SCALE GENOMIC DNA]</scope>
    <source>
        <strain evidence="3">UAMH 139</strain>
    </source>
</reference>
<comment type="caution">
    <text evidence="2">The sequence shown here is derived from an EMBL/GenBank/DDBJ whole genome shotgun (WGS) entry which is preliminary data.</text>
</comment>
<sequence length="327" mass="36307">MSIKSPSSNRPFTSTIQIASKSLEFRPPCILYRWLTMGNRPRNPTPNSGSPYKNTYPVLRSSLSDDTLPRSTTASSSKGPNHSNDLDADSEPEHNLYDELSRSQSPAHCSPRTSAFPDVSNNSRNQTASASANTQPRRFRATAFGSPAQQSKAYEHNNNSLTVESNQHRDLNRRLFEIYTDPSTDADADAEENIKGNHKSQQLPLALVHRRCNNNEGNDYPGTVNDNKDKDDNKENIPPDTTIPLEGGRPRLRRDDRYRQPLGLLNPSDFSPGHVSTCPNCSRNSTGTGANNLRMNDDDGDVFLGGSGARWTSWANQGQIRCSRCWT</sequence>
<evidence type="ECO:0000313" key="2">
    <source>
        <dbReference type="EMBL" id="KLJ13760.1"/>
    </source>
</evidence>
<protein>
    <submittedName>
        <fullName evidence="2">Uncharacterized protein</fullName>
    </submittedName>
</protein>
<name>A0A0H1BQZ3_9EURO</name>
<dbReference type="AlphaFoldDB" id="A0A0H1BQZ3"/>
<gene>
    <name evidence="2" type="ORF">EMPG_11322</name>
</gene>
<evidence type="ECO:0000313" key="3">
    <source>
        <dbReference type="Proteomes" id="UP000053573"/>
    </source>
</evidence>
<dbReference type="OrthoDB" id="4177049at2759"/>
<organism evidence="2 3">
    <name type="scientific">Blastomyces silverae</name>
    <dbReference type="NCBI Taxonomy" id="2060906"/>
    <lineage>
        <taxon>Eukaryota</taxon>
        <taxon>Fungi</taxon>
        <taxon>Dikarya</taxon>
        <taxon>Ascomycota</taxon>
        <taxon>Pezizomycotina</taxon>
        <taxon>Eurotiomycetes</taxon>
        <taxon>Eurotiomycetidae</taxon>
        <taxon>Onygenales</taxon>
        <taxon>Ajellomycetaceae</taxon>
        <taxon>Blastomyces</taxon>
    </lineage>
</organism>
<feature type="compositionally biased region" description="Polar residues" evidence="1">
    <location>
        <begin position="102"/>
        <end position="136"/>
    </location>
</feature>